<evidence type="ECO:0000256" key="5">
    <source>
        <dbReference type="ARBA" id="ARBA00023136"/>
    </source>
</evidence>
<sequence length="216" mass="22218">MSVDRLLGFAAMSVVLVLIPGPSVLFVLGRALAHGRRTALGSVLGNATGACALATLVSVGLGEVVARSVAVFVVLKLAGAAYLVFLGTKAWRNRRALSMSGVGTGPQPPAPHGDLRTLWEGFVVGVTNPKTMVFFAAVLPQFVDRGAGRVHQQMLLLALVFTVIALVFDSMWAVGASAARAWFASSPRRLAAIGGTGGLAMIGLGVVVAVTGRADN</sequence>
<dbReference type="EMBL" id="FODD01000034">
    <property type="protein sequence ID" value="SEO64865.1"/>
    <property type="molecule type" value="Genomic_DNA"/>
</dbReference>
<organism evidence="7 8">
    <name type="scientific">Actinacidiphila rubida</name>
    <dbReference type="NCBI Taxonomy" id="310780"/>
    <lineage>
        <taxon>Bacteria</taxon>
        <taxon>Bacillati</taxon>
        <taxon>Actinomycetota</taxon>
        <taxon>Actinomycetes</taxon>
        <taxon>Kitasatosporales</taxon>
        <taxon>Streptomycetaceae</taxon>
        <taxon>Actinacidiphila</taxon>
    </lineage>
</organism>
<evidence type="ECO:0000256" key="1">
    <source>
        <dbReference type="ARBA" id="ARBA00004651"/>
    </source>
</evidence>
<protein>
    <submittedName>
        <fullName evidence="7">Threonine/homoserine/homoserine lactone efflux protein</fullName>
    </submittedName>
</protein>
<keyword evidence="3 6" id="KW-0812">Transmembrane</keyword>
<evidence type="ECO:0000313" key="7">
    <source>
        <dbReference type="EMBL" id="SEO64865.1"/>
    </source>
</evidence>
<keyword evidence="5 6" id="KW-0472">Membrane</keyword>
<evidence type="ECO:0000256" key="3">
    <source>
        <dbReference type="ARBA" id="ARBA00022692"/>
    </source>
</evidence>
<evidence type="ECO:0000313" key="8">
    <source>
        <dbReference type="Proteomes" id="UP000181951"/>
    </source>
</evidence>
<feature type="transmembrane region" description="Helical" evidence="6">
    <location>
        <begin position="40"/>
        <end position="59"/>
    </location>
</feature>
<dbReference type="RefSeq" id="WP_069462488.1">
    <property type="nucleotide sequence ID" value="NZ_FODD01000034.1"/>
</dbReference>
<dbReference type="PANTHER" id="PTHR30086:SF20">
    <property type="entry name" value="ARGININE EXPORTER PROTEIN ARGO-RELATED"/>
    <property type="match status" value="1"/>
</dbReference>
<dbReference type="InterPro" id="IPR001123">
    <property type="entry name" value="LeuE-type"/>
</dbReference>
<keyword evidence="8" id="KW-1185">Reference proteome</keyword>
<keyword evidence="2" id="KW-1003">Cell membrane</keyword>
<dbReference type="OrthoDB" id="3175972at2"/>
<dbReference type="PANTHER" id="PTHR30086">
    <property type="entry name" value="ARGININE EXPORTER PROTEIN ARGO"/>
    <property type="match status" value="1"/>
</dbReference>
<dbReference type="Pfam" id="PF01810">
    <property type="entry name" value="LysE"/>
    <property type="match status" value="1"/>
</dbReference>
<dbReference type="STRING" id="310780.SAMN05216267_103441"/>
<evidence type="ECO:0000256" key="2">
    <source>
        <dbReference type="ARBA" id="ARBA00022475"/>
    </source>
</evidence>
<dbReference type="Proteomes" id="UP000181951">
    <property type="component" value="Unassembled WGS sequence"/>
</dbReference>
<dbReference type="AlphaFoldDB" id="A0A1H8REK7"/>
<feature type="transmembrane region" description="Helical" evidence="6">
    <location>
        <begin position="6"/>
        <end position="28"/>
    </location>
</feature>
<accession>A0A1H8REK7</accession>
<dbReference type="PIRSF" id="PIRSF006324">
    <property type="entry name" value="LeuE"/>
    <property type="match status" value="1"/>
</dbReference>
<gene>
    <name evidence="7" type="ORF">SAMN05216267_103441</name>
</gene>
<name>A0A1H8REK7_9ACTN</name>
<evidence type="ECO:0000256" key="6">
    <source>
        <dbReference type="SAM" id="Phobius"/>
    </source>
</evidence>
<dbReference type="GO" id="GO:0005886">
    <property type="term" value="C:plasma membrane"/>
    <property type="evidence" value="ECO:0007669"/>
    <property type="project" value="UniProtKB-SubCell"/>
</dbReference>
<dbReference type="GO" id="GO:0015171">
    <property type="term" value="F:amino acid transmembrane transporter activity"/>
    <property type="evidence" value="ECO:0007669"/>
    <property type="project" value="TreeGrafter"/>
</dbReference>
<reference evidence="7 8" key="1">
    <citation type="submission" date="2016-10" db="EMBL/GenBank/DDBJ databases">
        <authorList>
            <person name="de Groot N.N."/>
        </authorList>
    </citation>
    <scope>NUCLEOTIDE SEQUENCE [LARGE SCALE GENOMIC DNA]</scope>
    <source>
        <strain evidence="7 8">CGMCC 4.2026</strain>
    </source>
</reference>
<feature type="transmembrane region" description="Helical" evidence="6">
    <location>
        <begin position="155"/>
        <end position="178"/>
    </location>
</feature>
<feature type="transmembrane region" description="Helical" evidence="6">
    <location>
        <begin position="65"/>
        <end position="85"/>
    </location>
</feature>
<comment type="subcellular location">
    <subcellularLocation>
        <location evidence="1">Cell membrane</location>
        <topology evidence="1">Multi-pass membrane protein</topology>
    </subcellularLocation>
</comment>
<keyword evidence="4 6" id="KW-1133">Transmembrane helix</keyword>
<feature type="transmembrane region" description="Helical" evidence="6">
    <location>
        <begin position="190"/>
        <end position="210"/>
    </location>
</feature>
<proteinExistence type="predicted"/>
<evidence type="ECO:0000256" key="4">
    <source>
        <dbReference type="ARBA" id="ARBA00022989"/>
    </source>
</evidence>